<keyword evidence="3" id="KW-0648">Protein biosynthesis</keyword>
<evidence type="ECO:0000313" key="3">
    <source>
        <dbReference type="EMBL" id="MBY8885263.1"/>
    </source>
</evidence>
<accession>A0ABS7QQ02</accession>
<dbReference type="RefSeq" id="WP_222976469.1">
    <property type="nucleotide sequence ID" value="NZ_JAINVZ010000005.1"/>
</dbReference>
<feature type="region of interest" description="Disordered" evidence="1">
    <location>
        <begin position="70"/>
        <end position="95"/>
    </location>
</feature>
<dbReference type="PANTHER" id="PTHR30437">
    <property type="entry name" value="TRANSCRIPTION ELONGATION FACTOR GREA"/>
    <property type="match status" value="1"/>
</dbReference>
<keyword evidence="4" id="KW-1185">Reference proteome</keyword>
<name>A0ABS7QQ02_9ACTN</name>
<comment type="caution">
    <text evidence="3">The sequence shown here is derived from an EMBL/GenBank/DDBJ whole genome shotgun (WGS) entry which is preliminary data.</text>
</comment>
<reference evidence="3 4" key="1">
    <citation type="submission" date="2021-08" db="EMBL/GenBank/DDBJ databases">
        <title>Streptomyces sp. PTM05 isolated from lichen.</title>
        <authorList>
            <person name="Somphong A."/>
            <person name="Phongsopitanun W."/>
            <person name="Tanasupawat S."/>
        </authorList>
    </citation>
    <scope>NUCLEOTIDE SEQUENCE [LARGE SCALE GENOMIC DNA]</scope>
    <source>
        <strain evidence="3 4">Ptm05</strain>
    </source>
</reference>
<keyword evidence="3" id="KW-0251">Elongation factor</keyword>
<dbReference type="NCBIfam" id="NF004548">
    <property type="entry name" value="PRK05892.1"/>
    <property type="match status" value="1"/>
</dbReference>
<evidence type="ECO:0000313" key="4">
    <source>
        <dbReference type="Proteomes" id="UP001198565"/>
    </source>
</evidence>
<proteinExistence type="predicted"/>
<dbReference type="SUPFAM" id="SSF54534">
    <property type="entry name" value="FKBP-like"/>
    <property type="match status" value="1"/>
</dbReference>
<evidence type="ECO:0000256" key="1">
    <source>
        <dbReference type="SAM" id="MobiDB-lite"/>
    </source>
</evidence>
<evidence type="ECO:0000259" key="2">
    <source>
        <dbReference type="Pfam" id="PF01272"/>
    </source>
</evidence>
<dbReference type="PANTHER" id="PTHR30437:SF4">
    <property type="entry name" value="TRANSCRIPTION ELONGATION FACTOR GREA"/>
    <property type="match status" value="1"/>
</dbReference>
<dbReference type="GO" id="GO:0003746">
    <property type="term" value="F:translation elongation factor activity"/>
    <property type="evidence" value="ECO:0007669"/>
    <property type="project" value="UniProtKB-KW"/>
</dbReference>
<dbReference type="Proteomes" id="UP001198565">
    <property type="component" value="Unassembled WGS sequence"/>
</dbReference>
<dbReference type="PIRSF" id="PIRSF006092">
    <property type="entry name" value="GreA_GreB"/>
    <property type="match status" value="1"/>
</dbReference>
<dbReference type="Pfam" id="PF01272">
    <property type="entry name" value="GreA_GreB"/>
    <property type="match status" value="1"/>
</dbReference>
<dbReference type="EMBL" id="JAINVZ010000005">
    <property type="protein sequence ID" value="MBY8885263.1"/>
    <property type="molecule type" value="Genomic_DNA"/>
</dbReference>
<sequence>MTSEAVPICDDARQALEQELAVLREERDAIAATVRDSATDVGDYADRADELRRATESERLDARIDDLTARLRGAETAGPPDPDRAGVGSSVTVEFPDGSRETVDIVEVVVPSDAPLVTSDSPLGKALLGRRVGDRVEYSAPDGDTTARIVALGARTS</sequence>
<dbReference type="InterPro" id="IPR036953">
    <property type="entry name" value="GreA/GreB_C_sf"/>
</dbReference>
<feature type="domain" description="Transcription elongation factor GreA/GreB C-terminal" evidence="2">
    <location>
        <begin position="83"/>
        <end position="151"/>
    </location>
</feature>
<dbReference type="InterPro" id="IPR023459">
    <property type="entry name" value="Tscrpt_elong_fac_GreA/B_fam"/>
</dbReference>
<gene>
    <name evidence="3" type="ORF">K7472_10445</name>
</gene>
<dbReference type="InterPro" id="IPR001437">
    <property type="entry name" value="Tscrpt_elong_fac_GreA/B_C"/>
</dbReference>
<organism evidence="3 4">
    <name type="scientific">Streptantibioticus parmotrematis</name>
    <dbReference type="NCBI Taxonomy" id="2873249"/>
    <lineage>
        <taxon>Bacteria</taxon>
        <taxon>Bacillati</taxon>
        <taxon>Actinomycetota</taxon>
        <taxon>Actinomycetes</taxon>
        <taxon>Kitasatosporales</taxon>
        <taxon>Streptomycetaceae</taxon>
        <taxon>Streptantibioticus</taxon>
    </lineage>
</organism>
<protein>
    <submittedName>
        <fullName evidence="3">GreA/GreB family elongation factor</fullName>
    </submittedName>
</protein>
<dbReference type="Gene3D" id="3.10.50.30">
    <property type="entry name" value="Transcription elongation factor, GreA/GreB, C-terminal domain"/>
    <property type="match status" value="1"/>
</dbReference>